<dbReference type="InterPro" id="IPR024973">
    <property type="entry name" value="ESPR"/>
</dbReference>
<keyword evidence="8" id="KW-0653">Protein transport</keyword>
<dbReference type="Gene3D" id="2.150.10.10">
    <property type="entry name" value="Serralysin-like metalloprotease, C-terminal"/>
    <property type="match status" value="10"/>
</dbReference>
<evidence type="ECO:0000256" key="5">
    <source>
        <dbReference type="ARBA" id="ARBA00022452"/>
    </source>
</evidence>
<feature type="domain" description="Trimeric autotransporter adhesin YadA-like head" evidence="13">
    <location>
        <begin position="369"/>
        <end position="394"/>
    </location>
</feature>
<organism evidence="16 17">
    <name type="scientific">Klebsiella huaxiensis</name>
    <dbReference type="NCBI Taxonomy" id="2153354"/>
    <lineage>
        <taxon>Bacteria</taxon>
        <taxon>Pseudomonadati</taxon>
        <taxon>Pseudomonadota</taxon>
        <taxon>Gammaproteobacteria</taxon>
        <taxon>Enterobacterales</taxon>
        <taxon>Enterobacteriaceae</taxon>
        <taxon>Klebsiella/Raoultella group</taxon>
        <taxon>Klebsiella</taxon>
    </lineage>
</organism>
<feature type="domain" description="Trimeric autotransporter adhesin YadA-like head" evidence="13">
    <location>
        <begin position="1470"/>
        <end position="1492"/>
    </location>
</feature>
<evidence type="ECO:0000256" key="11">
    <source>
        <dbReference type="SAM" id="MobiDB-lite"/>
    </source>
</evidence>
<dbReference type="InterPro" id="IPR045584">
    <property type="entry name" value="Pilin-like"/>
</dbReference>
<feature type="compositionally biased region" description="Low complexity" evidence="11">
    <location>
        <begin position="1558"/>
        <end position="1575"/>
    </location>
</feature>
<dbReference type="Pfam" id="PF05662">
    <property type="entry name" value="YadA_stalk"/>
    <property type="match status" value="11"/>
</dbReference>
<feature type="domain" description="Trimeric autotransporter adhesin YadA-like stalk" evidence="14">
    <location>
        <begin position="945"/>
        <end position="988"/>
    </location>
</feature>
<dbReference type="CDD" id="cd12820">
    <property type="entry name" value="LbR_YadA-like"/>
    <property type="match status" value="4"/>
</dbReference>
<dbReference type="RefSeq" id="WP_185930860.1">
    <property type="nucleotide sequence ID" value="NZ_CABGGW010000051.1"/>
</dbReference>
<dbReference type="GO" id="GO:0009279">
    <property type="term" value="C:cell outer membrane"/>
    <property type="evidence" value="ECO:0007669"/>
    <property type="project" value="UniProtKB-SubCell"/>
</dbReference>
<evidence type="ECO:0000256" key="6">
    <source>
        <dbReference type="ARBA" id="ARBA00022692"/>
    </source>
</evidence>
<feature type="domain" description="Trimeric autotransporter adhesin YadA-like stalk" evidence="14">
    <location>
        <begin position="1347"/>
        <end position="1378"/>
    </location>
</feature>
<evidence type="ECO:0000259" key="14">
    <source>
        <dbReference type="Pfam" id="PF05662"/>
    </source>
</evidence>
<dbReference type="InterPro" id="IPR008640">
    <property type="entry name" value="Adhesin_Head_dom"/>
</dbReference>
<feature type="domain" description="Trimeric autotransporter adhesin YadA-like C-terminal membrane anchor" evidence="12">
    <location>
        <begin position="1686"/>
        <end position="1746"/>
    </location>
</feature>
<feature type="region of interest" description="Disordered" evidence="11">
    <location>
        <begin position="1558"/>
        <end position="1588"/>
    </location>
</feature>
<dbReference type="EMBL" id="CABGGW010000051">
    <property type="protein sequence ID" value="VUT06222.1"/>
    <property type="molecule type" value="Genomic_DNA"/>
</dbReference>
<evidence type="ECO:0000259" key="13">
    <source>
        <dbReference type="Pfam" id="PF05658"/>
    </source>
</evidence>
<comment type="similarity">
    <text evidence="3">Belongs to the autotransporter-2 (AT-2) (TC 1.B.40) family.</text>
</comment>
<feature type="domain" description="Trimeric autotransporter adhesin YadA-like stalk" evidence="14">
    <location>
        <begin position="1083"/>
        <end position="1123"/>
    </location>
</feature>
<dbReference type="InterPro" id="IPR005594">
    <property type="entry name" value="YadA_C"/>
</dbReference>
<dbReference type="Gene3D" id="4.10.80.270">
    <property type="match status" value="3"/>
</dbReference>
<dbReference type="Gene3D" id="3.30.1300.30">
    <property type="entry name" value="GSPII I/J protein-like"/>
    <property type="match status" value="1"/>
</dbReference>
<keyword evidence="4" id="KW-0813">Transport</keyword>
<feature type="domain" description="Trimeric autotransporter adhesin YadA-like head" evidence="13">
    <location>
        <begin position="319"/>
        <end position="343"/>
    </location>
</feature>
<feature type="domain" description="Trimeric autotransporter adhesin YadA-like stalk" evidence="14">
    <location>
        <begin position="1146"/>
        <end position="1189"/>
    </location>
</feature>
<gene>
    <name evidence="16" type="primary">sadA</name>
    <name evidence="16" type="ORF">SB6422_03896</name>
</gene>
<feature type="domain" description="Trimeric autotransporter adhesin YadA-like head" evidence="13">
    <location>
        <begin position="455"/>
        <end position="481"/>
    </location>
</feature>
<feature type="domain" description="Trimeric autotransporter adhesin YadA-like stalk" evidence="14">
    <location>
        <begin position="643"/>
        <end position="677"/>
    </location>
</feature>
<evidence type="ECO:0000313" key="17">
    <source>
        <dbReference type="Proteomes" id="UP000317374"/>
    </source>
</evidence>
<dbReference type="Gene3D" id="1.20.5.170">
    <property type="match status" value="4"/>
</dbReference>
<feature type="domain" description="Trimeric autotransporter adhesin YadA-like stalk" evidence="14">
    <location>
        <begin position="1624"/>
        <end position="1663"/>
    </location>
</feature>
<dbReference type="SUPFAM" id="SSF101967">
    <property type="entry name" value="Adhesin YadA, collagen-binding domain"/>
    <property type="match status" value="13"/>
</dbReference>
<keyword evidence="9" id="KW-0472">Membrane</keyword>
<feature type="domain" description="Trimeric autotransporter adhesin YadA-like stalk" evidence="14">
    <location>
        <begin position="520"/>
        <end position="546"/>
    </location>
</feature>
<evidence type="ECO:0000256" key="10">
    <source>
        <dbReference type="ARBA" id="ARBA00023237"/>
    </source>
</evidence>
<dbReference type="SUPFAM" id="SSF54523">
    <property type="entry name" value="Pili subunits"/>
    <property type="match status" value="1"/>
</dbReference>
<evidence type="ECO:0000313" key="16">
    <source>
        <dbReference type="EMBL" id="VUT06222.1"/>
    </source>
</evidence>
<proteinExistence type="inferred from homology"/>
<dbReference type="Pfam" id="PF13018">
    <property type="entry name" value="ESPR"/>
    <property type="match status" value="1"/>
</dbReference>
<dbReference type="InterPro" id="IPR008635">
    <property type="entry name" value="Coiled_stalk_dom"/>
</dbReference>
<feature type="domain" description="Trimeric autotransporter adhesin YadA-like head" evidence="13">
    <location>
        <begin position="170"/>
        <end position="196"/>
    </location>
</feature>
<evidence type="ECO:0000256" key="3">
    <source>
        <dbReference type="ARBA" id="ARBA00005848"/>
    </source>
</evidence>
<comment type="subcellular location">
    <subcellularLocation>
        <location evidence="2">Cell outer membrane</location>
    </subcellularLocation>
    <subcellularLocation>
        <location evidence="1">Cell surface</location>
    </subcellularLocation>
</comment>
<reference evidence="16 17" key="1">
    <citation type="submission" date="2019-07" db="EMBL/GenBank/DDBJ databases">
        <authorList>
            <person name="Brisse S."/>
            <person name="Rodrigues C."/>
            <person name="Thorpe H."/>
        </authorList>
    </citation>
    <scope>NUCLEOTIDE SEQUENCE [LARGE SCALE GENOMIC DNA]</scope>
    <source>
        <strain evidence="16">SB6422</strain>
    </source>
</reference>
<feature type="domain" description="Trimeric autotransporter adhesin YadA-like head" evidence="13">
    <location>
        <begin position="262"/>
        <end position="285"/>
    </location>
</feature>
<keyword evidence="6" id="KW-0812">Transmembrane</keyword>
<evidence type="ECO:0000256" key="4">
    <source>
        <dbReference type="ARBA" id="ARBA00022448"/>
    </source>
</evidence>
<protein>
    <submittedName>
        <fullName evidence="16">Autotransporter adhesin SadA</fullName>
    </submittedName>
</protein>
<feature type="domain" description="Trimeric autotransporter adhesin YadA-like stalk" evidence="14">
    <location>
        <begin position="1498"/>
        <end position="1536"/>
    </location>
</feature>
<keyword evidence="7" id="KW-0732">Signal</keyword>
<evidence type="ECO:0000256" key="8">
    <source>
        <dbReference type="ARBA" id="ARBA00022927"/>
    </source>
</evidence>
<dbReference type="Pfam" id="PF05658">
    <property type="entry name" value="YadA_head"/>
    <property type="match status" value="14"/>
</dbReference>
<sequence length="1746" mass="172004">MNTVYRLVWNASLGIWVAVSELAKARGKGKSGLRRVRRALPVALLSITLVGSPGTADAWMVTTATTGANASAADGGKVSNTALGNAAVATGTVTLDGTNSGNGEATAVGQSATASGYRSLALGAGTEASQEKATAVGFEAKAIQAFTLAAGTQASASGYSSTAVGSSSIASGTAATALGHQTTASGAYSTAVGQKSTTGTITTASGFGALAVGGGSVASGDNSVAVGYEAEATSSQAIAMGGIASIKDEITGLTIAEVHTSARGAGSIALGAGAVTTKSNSVALGILTESTGTSTVAIGQQAVSTGKTSLAIGGVSAKATGHESVALGSYTEATAEGATALGQSVVLTADGQRVTSTTGTGGVRTATAASGEYSVAVGSGATSQAQDSIAMGTLASSSSTAIRGIAVGAFSSTTGIDALAMGTSSVASNEKTIAVGTSAQATSKNATALGASANATAEDSLALGHGAIAGDKNSVALGANSVTDAYQSTTQIQVNDKNQSVAGNATGTVSVGTAGQERTITNVAAGRVSNDSTDAINGSQLQAVIDTPMKFAGNSGAIIEKKLGEDEPLSITGEGAAGGTYTGHNLKTVVEDGSLKIQMTDTPDFTTVNVGENRTTVLTGDGLIIAGGPSVTTGGINAGNQVISEVADGVLDSDAVNLSQLKAGTKYFNANSTGADSQALGLDAVAIGMGAIANNAGDVALGAGSVTGDVKGQASVEINGETYEFAGKNATSTVSVGDVGSERTISNVAAGELSQTSTDAVNGSQLFATNQQVETNTTNIAQNTQNISNLGDTVENIYTTGIKYFHANSTGADSQALGLDAVAIGMGAVANNAGDIALGAGSLTEAAVGTAGVTLRGTDYAFAGANPTSTLSVGREGAERTITNVAAGELSQTSTDAVNGSQLFATNTALENLDNSVGGLQNDALLWDADKGAFSASHGSTTVNKITNVAAGELSEQSTDAVNGSQLFATNQQVETNTTNIAQNTQNISNLGDTVENIYTTGTKYFHANSTGADSQALGLDAVAIGMGAVANNAGDVALGAGSVTGDVKGQASVEINGETYEFAGKNATSTVSVGDVGSERTISNVAAGELSQTSTDAVNGSQLFATNTALENLDNSVGGLQNDALLWDADKGAFSASHGSATVNKITNVAAGELSEQSTDAVNGSQLFATNQQVETNTTNIAQNTQNISNLGDTVENIYTTGTKYFHANSTGADSQALGLDSVAIGMGAVANNAGDIALGAGSLTEAAVGTAGVTLRGTDYAFAGANPTSTLSVGREGAERTITNVAAGRLSETSTDAVNGSQLYATNTALENIVINVDGLKDDALLWDADKGAFSASHGSSVVNKITNVAAGELSDKSTDAVNGSQLYATNQKVENLDYRVTNIEESYTNTVLPTMRYLKVNSTGPDAVASGTDAIALGQGTVASGNNSIATGNGAQASGNGAIATGNNASASGTGSVAIGDNASVTASNSVALGSGSVADRDNTVSVGSAGNERQVTNVAAGTEDTDAVNVAQLKDATGSITNNVTNISDGKDGMFQVNNTSNYAKPAVTGSDSLAGGAGSSASGSNSMAVGTKPSASGENSVALGNGSSATAKNSVALGTNSVANRENSVSMGYSGGERQVTNVAAGTETTDAVNVGQLKQGVSESVNYTNKQFNQLKNMVNDQKDKLSAGIAGAMAMSSLPQPYAPGASMVGLGGGTYQGQSAVAFGVSTISDNGKWVTKVSGTTNSQGDFGASIGVGYQW</sequence>
<dbReference type="Proteomes" id="UP000317374">
    <property type="component" value="Unassembled WGS sequence"/>
</dbReference>
<accession>A0A564NKC9</accession>
<feature type="domain" description="Trimeric autotransporter adhesin YadA-like head" evidence="13">
    <location>
        <begin position="291"/>
        <end position="314"/>
    </location>
</feature>
<feature type="domain" description="Trimeric autotransporter adhesin YadA-like head" evidence="13">
    <location>
        <begin position="1218"/>
        <end position="1244"/>
    </location>
</feature>
<dbReference type="Gene3D" id="2.20.70.140">
    <property type="match status" value="1"/>
</dbReference>
<evidence type="ECO:0000259" key="12">
    <source>
        <dbReference type="Pfam" id="PF03895"/>
    </source>
</evidence>
<evidence type="ECO:0000256" key="1">
    <source>
        <dbReference type="ARBA" id="ARBA00004241"/>
    </source>
</evidence>
<feature type="domain" description="Trimeric autotransporter adhesin YadA-like head" evidence="13">
    <location>
        <begin position="1580"/>
        <end position="1606"/>
    </location>
</feature>
<dbReference type="GO" id="GO:0015031">
    <property type="term" value="P:protein transport"/>
    <property type="evidence" value="ECO:0007669"/>
    <property type="project" value="UniProtKB-KW"/>
</dbReference>
<keyword evidence="5" id="KW-1134">Transmembrane beta strand</keyword>
<name>A0A564NKC9_9ENTR</name>
<evidence type="ECO:0000259" key="15">
    <source>
        <dbReference type="Pfam" id="PF13018"/>
    </source>
</evidence>
<feature type="domain" description="Trimeric autotransporter adhesin YadA-like head" evidence="13">
    <location>
        <begin position="114"/>
        <end position="140"/>
    </location>
</feature>
<feature type="domain" description="Trimeric autotransporter adhesin YadA-like head" evidence="13">
    <location>
        <begin position="414"/>
        <end position="439"/>
    </location>
</feature>
<feature type="domain" description="Trimeric autotransporter adhesin YadA-like stalk" evidence="14">
    <location>
        <begin position="1284"/>
        <end position="1324"/>
    </location>
</feature>
<dbReference type="Pfam" id="PF03895">
    <property type="entry name" value="YadA_anchor"/>
    <property type="match status" value="1"/>
</dbReference>
<feature type="domain" description="Trimeric autotransporter adhesin YadA-like head" evidence="13">
    <location>
        <begin position="1440"/>
        <end position="1466"/>
    </location>
</feature>
<feature type="domain" description="ESPR" evidence="15">
    <location>
        <begin position="1"/>
        <end position="44"/>
    </location>
</feature>
<evidence type="ECO:0000256" key="9">
    <source>
        <dbReference type="ARBA" id="ARBA00023136"/>
    </source>
</evidence>
<evidence type="ECO:0000256" key="7">
    <source>
        <dbReference type="ARBA" id="ARBA00022729"/>
    </source>
</evidence>
<feature type="domain" description="Trimeric autotransporter adhesin YadA-like head" evidence="13">
    <location>
        <begin position="204"/>
        <end position="230"/>
    </location>
</feature>
<dbReference type="GO" id="GO:0009986">
    <property type="term" value="C:cell surface"/>
    <property type="evidence" value="ECO:0007669"/>
    <property type="project" value="UniProtKB-SubCell"/>
</dbReference>
<keyword evidence="10" id="KW-0998">Cell outer membrane</keyword>
<dbReference type="InterPro" id="IPR011049">
    <property type="entry name" value="Serralysin-like_metalloprot_C"/>
</dbReference>
<feature type="domain" description="Trimeric autotransporter adhesin YadA-like stalk" evidence="14">
    <location>
        <begin position="882"/>
        <end position="922"/>
    </location>
</feature>
<evidence type="ECO:0000256" key="2">
    <source>
        <dbReference type="ARBA" id="ARBA00004442"/>
    </source>
</evidence>
<feature type="domain" description="Trimeric autotransporter adhesin YadA-like head" evidence="13">
    <location>
        <begin position="1412"/>
        <end position="1438"/>
    </location>
</feature>
<feature type="domain" description="Trimeric autotransporter adhesin YadA-like stalk" evidence="14">
    <location>
        <begin position="745"/>
        <end position="787"/>
    </location>
</feature>